<dbReference type="SUPFAM" id="SSF140869">
    <property type="entry name" value="GUN4-like"/>
    <property type="match status" value="1"/>
</dbReference>
<dbReference type="EMBL" id="MK814681">
    <property type="protein sequence ID" value="QCI07357.1"/>
    <property type="molecule type" value="Genomic_DNA"/>
</dbReference>
<dbReference type="Gene3D" id="1.25.40.620">
    <property type="match status" value="1"/>
</dbReference>
<name>A0A4D6WUP1_9FLOR</name>
<dbReference type="PANTHER" id="PTHR34800">
    <property type="entry name" value="TETRAPYRROLE-BINDING PROTEIN, CHLOROPLASTIC"/>
    <property type="match status" value="1"/>
</dbReference>
<accession>A0A4D6WUP1</accession>
<gene>
    <name evidence="2" type="primary">ycf53</name>
</gene>
<reference evidence="2" key="2">
    <citation type="submission" date="2019-04" db="EMBL/GenBank/DDBJ databases">
        <authorList>
            <person name="Pasella M."/>
        </authorList>
    </citation>
    <scope>NUCLEOTIDE SEQUENCE</scope>
    <source>
        <strain evidence="2">HV05337</strain>
    </source>
</reference>
<organism evidence="2">
    <name type="scientific">Leiomenia cribrosa</name>
    <dbReference type="NCBI Taxonomy" id="217483"/>
    <lineage>
        <taxon>Eukaryota</taxon>
        <taxon>Rhodophyta</taxon>
        <taxon>Florideophyceae</taxon>
        <taxon>Rhodymeniophycidae</taxon>
        <taxon>Gigartinales</taxon>
        <taxon>Kallymeniaceae</taxon>
        <taxon>Leiomenia</taxon>
    </lineage>
</organism>
<dbReference type="InterPro" id="IPR008629">
    <property type="entry name" value="GUN4-like"/>
</dbReference>
<dbReference type="AlphaFoldDB" id="A0A4D6WUP1"/>
<dbReference type="Pfam" id="PF05419">
    <property type="entry name" value="GUN4"/>
    <property type="match status" value="1"/>
</dbReference>
<sequence>MTKQSNNNLTISDKIIKLQNSISTKQQLILVRQIVLEELDGQQALLDLLINRRIINKLDLSYLDSIIFEALYNSNIEKVKQGLSNYLPDGLINVKSFLSMDYQPLQNLLINHKYQEADKLTHLYLCKLVGLDKKNQRNWLYFTDISLLTSEDLYIIDKLWSTYSRNKFGFSKQREIWLANNCNWEKLWIDIGWRSKGMLLRYPNEFTWNINAPHGHLPLFNQLRGVQVLSALFNHIIWS</sequence>
<dbReference type="PANTHER" id="PTHR34800:SF1">
    <property type="entry name" value="TETRAPYRROLE-BINDING PROTEIN, CHLOROPLASTIC"/>
    <property type="match status" value="1"/>
</dbReference>
<reference evidence="2" key="1">
    <citation type="journal article" date="2019" name="Mol. Phylogenet. Evol.">
        <title>Morphological evolution and classification of the red algal order Ceramiales inferred using plastid phylogenomics.</title>
        <authorList>
            <person name="Diaz-Tapia P."/>
            <person name="Pasella M.M."/>
            <person name="Verbruggen H."/>
            <person name="Maggs C.A."/>
        </authorList>
    </citation>
    <scope>NUCLEOTIDE SEQUENCE</scope>
    <source>
        <strain evidence="2">HV05337</strain>
    </source>
</reference>
<evidence type="ECO:0000259" key="1">
    <source>
        <dbReference type="Pfam" id="PF05419"/>
    </source>
</evidence>
<geneLocation type="plastid" evidence="2"/>
<proteinExistence type="predicted"/>
<dbReference type="Gene3D" id="1.10.10.1770">
    <property type="entry name" value="Gun4-like"/>
    <property type="match status" value="1"/>
</dbReference>
<evidence type="ECO:0000313" key="2">
    <source>
        <dbReference type="EMBL" id="QCI07357.1"/>
    </source>
</evidence>
<dbReference type="InterPro" id="IPR037215">
    <property type="entry name" value="GUN4-like_sf"/>
</dbReference>
<dbReference type="GO" id="GO:0046906">
    <property type="term" value="F:tetrapyrrole binding"/>
    <property type="evidence" value="ECO:0007669"/>
    <property type="project" value="TreeGrafter"/>
</dbReference>
<protein>
    <recommendedName>
        <fullName evidence="1">GUN4-like domain-containing protein</fullName>
    </recommendedName>
</protein>
<feature type="domain" description="GUN4-like" evidence="1">
    <location>
        <begin position="99"/>
        <end position="235"/>
    </location>
</feature>
<dbReference type="CDD" id="cd16383">
    <property type="entry name" value="GUN4"/>
    <property type="match status" value="1"/>
</dbReference>
<keyword evidence="2" id="KW-0934">Plastid</keyword>